<comment type="catalytic activity">
    <reaction evidence="1">
        <text>ATP + protein L-histidine = ADP + protein N-phospho-L-histidine.</text>
        <dbReference type="EC" id="2.7.13.3"/>
    </reaction>
</comment>
<dbReference type="SUPFAM" id="SSF47384">
    <property type="entry name" value="Homodimeric domain of signal transducing histidine kinase"/>
    <property type="match status" value="1"/>
</dbReference>
<evidence type="ECO:0000256" key="14">
    <source>
        <dbReference type="SAM" id="Phobius"/>
    </source>
</evidence>
<dbReference type="PANTHER" id="PTHR45528">
    <property type="entry name" value="SENSOR HISTIDINE KINASE CPXA"/>
    <property type="match status" value="1"/>
</dbReference>
<keyword evidence="18" id="KW-1185">Reference proteome</keyword>
<evidence type="ECO:0000256" key="7">
    <source>
        <dbReference type="ARBA" id="ARBA00022692"/>
    </source>
</evidence>
<reference evidence="17 18" key="1">
    <citation type="submission" date="2020-08" db="EMBL/GenBank/DDBJ databases">
        <title>Edaphobacter telluris sp. nov. and Acidobacterium dinghuensis sp. nov., two acidobacteria isolated from forest soil.</title>
        <authorList>
            <person name="Fu J."/>
            <person name="Qiu L."/>
        </authorList>
    </citation>
    <scope>NUCLEOTIDE SEQUENCE [LARGE SCALE GENOMIC DNA]</scope>
    <source>
        <strain evidence="17">4Y35</strain>
    </source>
</reference>
<dbReference type="CDD" id="cd00082">
    <property type="entry name" value="HisKA"/>
    <property type="match status" value="1"/>
</dbReference>
<evidence type="ECO:0000256" key="9">
    <source>
        <dbReference type="ARBA" id="ARBA00022777"/>
    </source>
</evidence>
<feature type="domain" description="Histidine kinase" evidence="15">
    <location>
        <begin position="238"/>
        <end position="454"/>
    </location>
</feature>
<proteinExistence type="predicted"/>
<comment type="subcellular location">
    <subcellularLocation>
        <location evidence="2">Cell membrane</location>
        <topology evidence="2">Multi-pass membrane protein</topology>
    </subcellularLocation>
</comment>
<keyword evidence="4" id="KW-1003">Cell membrane</keyword>
<dbReference type="InterPro" id="IPR003660">
    <property type="entry name" value="HAMP_dom"/>
</dbReference>
<evidence type="ECO:0000313" key="18">
    <source>
        <dbReference type="Proteomes" id="UP000515312"/>
    </source>
</evidence>
<dbReference type="InterPro" id="IPR036890">
    <property type="entry name" value="HATPase_C_sf"/>
</dbReference>
<dbReference type="SUPFAM" id="SSF158472">
    <property type="entry name" value="HAMP domain-like"/>
    <property type="match status" value="1"/>
</dbReference>
<sequence>MRSLFLKIFLWFWATAIATGIALIITFVFGPGSVPSRWHSSLTDTARSSGMIALAELERGGVPAASTYIERFERDTQLRACLFDLNGQPIAGKDCGTFADMRSHVTATGASDFAIKYGIVRVALILPGSGAREYIFATELPAGPRAALGVDWAAIALRWGVALLVSGGICYLLTRYLTTPILHLREASQQLAAGDLSTRATEKIARRHDELGALVRDFNVMADRIAELVARQRQLIYDVSHELRSPLARLNVALDLGRRKKGNDPAFDHMERDIERLNEMIGRLLTIARLDTSAIPVEMATVNATELVSQIVHDAGFESQKRNVVVTLKAQEQHFVHANAELLHSAIENVVRNAIHYTADGTTVEVALQREEMDGSCFVSLTIRDYGPGVCESDLGNIFQPFYRVADARDRRSGGAGLGLAIADRVIRSHKGTIRAENAMPHGLQINISLPELLEDNAARFIASVFSPN</sequence>
<dbReference type="Pfam" id="PF02518">
    <property type="entry name" value="HATPase_c"/>
    <property type="match status" value="1"/>
</dbReference>
<protein>
    <recommendedName>
        <fullName evidence="3">histidine kinase</fullName>
        <ecNumber evidence="3">2.7.13.3</ecNumber>
    </recommendedName>
</protein>
<evidence type="ECO:0000256" key="1">
    <source>
        <dbReference type="ARBA" id="ARBA00000085"/>
    </source>
</evidence>
<evidence type="ECO:0000256" key="2">
    <source>
        <dbReference type="ARBA" id="ARBA00004651"/>
    </source>
</evidence>
<evidence type="ECO:0000256" key="11">
    <source>
        <dbReference type="ARBA" id="ARBA00022989"/>
    </source>
</evidence>
<dbReference type="KEGG" id="adin:H7849_01525"/>
<dbReference type="SMART" id="SM00388">
    <property type="entry name" value="HisKA"/>
    <property type="match status" value="1"/>
</dbReference>
<dbReference type="EMBL" id="CP060394">
    <property type="protein sequence ID" value="QNI32723.1"/>
    <property type="molecule type" value="Genomic_DNA"/>
</dbReference>
<dbReference type="RefSeq" id="WP_186743677.1">
    <property type="nucleotide sequence ID" value="NZ_CP060394.1"/>
</dbReference>
<dbReference type="InterPro" id="IPR005467">
    <property type="entry name" value="His_kinase_dom"/>
</dbReference>
<evidence type="ECO:0000259" key="16">
    <source>
        <dbReference type="PROSITE" id="PS50885"/>
    </source>
</evidence>
<evidence type="ECO:0000256" key="3">
    <source>
        <dbReference type="ARBA" id="ARBA00012438"/>
    </source>
</evidence>
<dbReference type="Gene3D" id="3.30.565.10">
    <property type="entry name" value="Histidine kinase-like ATPase, C-terminal domain"/>
    <property type="match status" value="1"/>
</dbReference>
<dbReference type="SMART" id="SM00304">
    <property type="entry name" value="HAMP"/>
    <property type="match status" value="1"/>
</dbReference>
<dbReference type="GO" id="GO:0005886">
    <property type="term" value="C:plasma membrane"/>
    <property type="evidence" value="ECO:0007669"/>
    <property type="project" value="UniProtKB-SubCell"/>
</dbReference>
<evidence type="ECO:0000256" key="12">
    <source>
        <dbReference type="ARBA" id="ARBA00023012"/>
    </source>
</evidence>
<gene>
    <name evidence="17" type="ORF">H7849_01525</name>
</gene>
<keyword evidence="13 14" id="KW-0472">Membrane</keyword>
<dbReference type="Gene3D" id="1.10.287.130">
    <property type="match status" value="1"/>
</dbReference>
<dbReference type="InterPro" id="IPR003594">
    <property type="entry name" value="HATPase_dom"/>
</dbReference>
<evidence type="ECO:0000259" key="15">
    <source>
        <dbReference type="PROSITE" id="PS50109"/>
    </source>
</evidence>
<feature type="transmembrane region" description="Helical" evidence="14">
    <location>
        <begin position="9"/>
        <end position="30"/>
    </location>
</feature>
<keyword evidence="11 14" id="KW-1133">Transmembrane helix</keyword>
<keyword evidence="6" id="KW-0808">Transferase</keyword>
<dbReference type="SMART" id="SM00387">
    <property type="entry name" value="HATPase_c"/>
    <property type="match status" value="1"/>
</dbReference>
<dbReference type="AlphaFoldDB" id="A0A7G8BJK3"/>
<dbReference type="FunFam" id="3.30.565.10:FF:000006">
    <property type="entry name" value="Sensor histidine kinase WalK"/>
    <property type="match status" value="1"/>
</dbReference>
<keyword evidence="7 14" id="KW-0812">Transmembrane</keyword>
<dbReference type="SUPFAM" id="SSF55874">
    <property type="entry name" value="ATPase domain of HSP90 chaperone/DNA topoisomerase II/histidine kinase"/>
    <property type="match status" value="1"/>
</dbReference>
<keyword evidence="8" id="KW-0547">Nucleotide-binding</keyword>
<dbReference type="GO" id="GO:0005524">
    <property type="term" value="F:ATP binding"/>
    <property type="evidence" value="ECO:0007669"/>
    <property type="project" value="UniProtKB-KW"/>
</dbReference>
<evidence type="ECO:0000256" key="10">
    <source>
        <dbReference type="ARBA" id="ARBA00022840"/>
    </source>
</evidence>
<evidence type="ECO:0000256" key="4">
    <source>
        <dbReference type="ARBA" id="ARBA00022475"/>
    </source>
</evidence>
<keyword evidence="9" id="KW-0418">Kinase</keyword>
<evidence type="ECO:0000256" key="8">
    <source>
        <dbReference type="ARBA" id="ARBA00022741"/>
    </source>
</evidence>
<dbReference type="Gene3D" id="1.10.8.500">
    <property type="entry name" value="HAMP domain in histidine kinase"/>
    <property type="match status" value="1"/>
</dbReference>
<dbReference type="PRINTS" id="PR00344">
    <property type="entry name" value="BCTRLSENSOR"/>
</dbReference>
<evidence type="ECO:0000313" key="17">
    <source>
        <dbReference type="EMBL" id="QNI32723.1"/>
    </source>
</evidence>
<dbReference type="InterPro" id="IPR036097">
    <property type="entry name" value="HisK_dim/P_sf"/>
</dbReference>
<dbReference type="PROSITE" id="PS50109">
    <property type="entry name" value="HIS_KIN"/>
    <property type="match status" value="1"/>
</dbReference>
<dbReference type="InterPro" id="IPR004358">
    <property type="entry name" value="Sig_transdc_His_kin-like_C"/>
</dbReference>
<dbReference type="GO" id="GO:0000155">
    <property type="term" value="F:phosphorelay sensor kinase activity"/>
    <property type="evidence" value="ECO:0007669"/>
    <property type="project" value="InterPro"/>
</dbReference>
<dbReference type="Proteomes" id="UP000515312">
    <property type="component" value="Chromosome"/>
</dbReference>
<evidence type="ECO:0000256" key="5">
    <source>
        <dbReference type="ARBA" id="ARBA00022553"/>
    </source>
</evidence>
<feature type="domain" description="HAMP" evidence="16">
    <location>
        <begin position="175"/>
        <end position="230"/>
    </location>
</feature>
<keyword evidence="12" id="KW-0902">Two-component regulatory system</keyword>
<accession>A0A7G8BJK3</accession>
<keyword evidence="10" id="KW-0067">ATP-binding</keyword>
<dbReference type="Pfam" id="PF00512">
    <property type="entry name" value="HisKA"/>
    <property type="match status" value="1"/>
</dbReference>
<dbReference type="PROSITE" id="PS50885">
    <property type="entry name" value="HAMP"/>
    <property type="match status" value="1"/>
</dbReference>
<keyword evidence="5" id="KW-0597">Phosphoprotein</keyword>
<name>A0A7G8BJK3_9BACT</name>
<evidence type="ECO:0000256" key="13">
    <source>
        <dbReference type="ARBA" id="ARBA00023136"/>
    </source>
</evidence>
<dbReference type="InterPro" id="IPR003661">
    <property type="entry name" value="HisK_dim/P_dom"/>
</dbReference>
<dbReference type="InterPro" id="IPR050398">
    <property type="entry name" value="HssS/ArlS-like"/>
</dbReference>
<organism evidence="17 18">
    <name type="scientific">Alloacidobacterium dinghuense</name>
    <dbReference type="NCBI Taxonomy" id="2763107"/>
    <lineage>
        <taxon>Bacteria</taxon>
        <taxon>Pseudomonadati</taxon>
        <taxon>Acidobacteriota</taxon>
        <taxon>Terriglobia</taxon>
        <taxon>Terriglobales</taxon>
        <taxon>Acidobacteriaceae</taxon>
        <taxon>Alloacidobacterium</taxon>
    </lineage>
</organism>
<dbReference type="Pfam" id="PF00672">
    <property type="entry name" value="HAMP"/>
    <property type="match status" value="1"/>
</dbReference>
<dbReference type="EC" id="2.7.13.3" evidence="3"/>
<dbReference type="CDD" id="cd06225">
    <property type="entry name" value="HAMP"/>
    <property type="match status" value="1"/>
</dbReference>
<dbReference type="PANTHER" id="PTHR45528:SF1">
    <property type="entry name" value="SENSOR HISTIDINE KINASE CPXA"/>
    <property type="match status" value="1"/>
</dbReference>
<evidence type="ECO:0000256" key="6">
    <source>
        <dbReference type="ARBA" id="ARBA00022679"/>
    </source>
</evidence>